<dbReference type="EC" id="4.2.2.n1" evidence="4"/>
<keyword evidence="5" id="KW-1185">Reference proteome</keyword>
<dbReference type="GO" id="GO:0016829">
    <property type="term" value="F:lyase activity"/>
    <property type="evidence" value="ECO:0007669"/>
    <property type="project" value="UniProtKB-KW"/>
</dbReference>
<proteinExistence type="inferred from homology"/>
<dbReference type="RefSeq" id="WP_377110069.1">
    <property type="nucleotide sequence ID" value="NZ_JBHSNA010000010.1"/>
</dbReference>
<dbReference type="Proteomes" id="UP001596056">
    <property type="component" value="Unassembled WGS sequence"/>
</dbReference>
<dbReference type="EMBL" id="JBHSNA010000010">
    <property type="protein sequence ID" value="MFC5567094.1"/>
    <property type="molecule type" value="Genomic_DNA"/>
</dbReference>
<name>A0ABW0SEN2_9RHOB</name>
<dbReference type="PANTHER" id="PTHR37423:SF2">
    <property type="entry name" value="MEMBRANE-BOUND LYTIC MUREIN TRANSGLYCOSYLASE C"/>
    <property type="match status" value="1"/>
</dbReference>
<sequence length="208" mass="21794">MVMVMGADGSLTSSTDTSFSKHYGEAAQEDTGAVVLFRREPEATEEVIAAGGTLVGAPAPQSHTPSPEILARIEATALRYAGHGALRGAGLSPSDWLLLYQANIEVESGYDPRAVSPVGAIGLGQLMPGTASILQVDPHDWQQNLDGSARYLLTQIGRFNSAELALAAYNAGPEAVAQYGGIPPYEETQGHVSKVLAVFGRLKEETGS</sequence>
<evidence type="ECO:0000313" key="5">
    <source>
        <dbReference type="Proteomes" id="UP001596056"/>
    </source>
</evidence>
<dbReference type="PANTHER" id="PTHR37423">
    <property type="entry name" value="SOLUBLE LYTIC MUREIN TRANSGLYCOSYLASE-RELATED"/>
    <property type="match status" value="1"/>
</dbReference>
<organism evidence="4 5">
    <name type="scientific">Rubellimicrobium aerolatum</name>
    <dbReference type="NCBI Taxonomy" id="490979"/>
    <lineage>
        <taxon>Bacteria</taxon>
        <taxon>Pseudomonadati</taxon>
        <taxon>Pseudomonadota</taxon>
        <taxon>Alphaproteobacteria</taxon>
        <taxon>Rhodobacterales</taxon>
        <taxon>Roseobacteraceae</taxon>
        <taxon>Rubellimicrobium</taxon>
    </lineage>
</organism>
<reference evidence="5" key="1">
    <citation type="journal article" date="2019" name="Int. J. Syst. Evol. Microbiol.">
        <title>The Global Catalogue of Microorganisms (GCM) 10K type strain sequencing project: providing services to taxonomists for standard genome sequencing and annotation.</title>
        <authorList>
            <consortium name="The Broad Institute Genomics Platform"/>
            <consortium name="The Broad Institute Genome Sequencing Center for Infectious Disease"/>
            <person name="Wu L."/>
            <person name="Ma J."/>
        </authorList>
    </citation>
    <scope>NUCLEOTIDE SEQUENCE [LARGE SCALE GENOMIC DNA]</scope>
    <source>
        <strain evidence="5">KACC 11588</strain>
    </source>
</reference>
<feature type="domain" description="Transglycosylase SLT" evidence="3">
    <location>
        <begin position="104"/>
        <end position="181"/>
    </location>
</feature>
<dbReference type="SUPFAM" id="SSF53955">
    <property type="entry name" value="Lysozyme-like"/>
    <property type="match status" value="1"/>
</dbReference>
<comment type="similarity">
    <text evidence="2">Belongs to the virb1 family.</text>
</comment>
<protein>
    <submittedName>
        <fullName evidence="4">Lytic transglycosylase domain-containing protein</fullName>
        <ecNumber evidence="4">4.2.2.n1</ecNumber>
    </submittedName>
</protein>
<evidence type="ECO:0000256" key="2">
    <source>
        <dbReference type="ARBA" id="ARBA00009387"/>
    </source>
</evidence>
<evidence type="ECO:0000313" key="4">
    <source>
        <dbReference type="EMBL" id="MFC5567094.1"/>
    </source>
</evidence>
<dbReference type="Gene3D" id="1.10.530.10">
    <property type="match status" value="1"/>
</dbReference>
<dbReference type="InterPro" id="IPR023346">
    <property type="entry name" value="Lysozyme-like_dom_sf"/>
</dbReference>
<accession>A0ABW0SEN2</accession>
<dbReference type="Pfam" id="PF01464">
    <property type="entry name" value="SLT"/>
    <property type="match status" value="1"/>
</dbReference>
<evidence type="ECO:0000259" key="3">
    <source>
        <dbReference type="Pfam" id="PF01464"/>
    </source>
</evidence>
<dbReference type="InterPro" id="IPR008258">
    <property type="entry name" value="Transglycosylase_SLT_dom_1"/>
</dbReference>
<keyword evidence="4" id="KW-0456">Lyase</keyword>
<comment type="caution">
    <text evidence="4">The sequence shown here is derived from an EMBL/GenBank/DDBJ whole genome shotgun (WGS) entry which is preliminary data.</text>
</comment>
<evidence type="ECO:0000256" key="1">
    <source>
        <dbReference type="ARBA" id="ARBA00007734"/>
    </source>
</evidence>
<dbReference type="CDD" id="cd00254">
    <property type="entry name" value="LT-like"/>
    <property type="match status" value="1"/>
</dbReference>
<comment type="similarity">
    <text evidence="1">Belongs to the transglycosylase Slt family.</text>
</comment>
<gene>
    <name evidence="4" type="ORF">ACFPOC_11820</name>
</gene>